<name>A0ABZ3IQK3_9FIRM</name>
<dbReference type="Proteomes" id="UP000216752">
    <property type="component" value="Chromosome"/>
</dbReference>
<evidence type="ECO:0008006" key="5">
    <source>
        <dbReference type="Google" id="ProtNLM"/>
    </source>
</evidence>
<organism evidence="3 4">
    <name type="scientific">Sporomusa silvacetica DSM 10669</name>
    <dbReference type="NCBI Taxonomy" id="1123289"/>
    <lineage>
        <taxon>Bacteria</taxon>
        <taxon>Bacillati</taxon>
        <taxon>Bacillota</taxon>
        <taxon>Negativicutes</taxon>
        <taxon>Selenomonadales</taxon>
        <taxon>Sporomusaceae</taxon>
        <taxon>Sporomusa</taxon>
    </lineage>
</organism>
<keyword evidence="2" id="KW-1133">Transmembrane helix</keyword>
<evidence type="ECO:0000313" key="3">
    <source>
        <dbReference type="EMBL" id="XFO67924.1"/>
    </source>
</evidence>
<protein>
    <recommendedName>
        <fullName evidence="5">DUF4367 domain-containing protein</fullName>
    </recommendedName>
</protein>
<dbReference type="EMBL" id="CP155573">
    <property type="protein sequence ID" value="XFO67924.1"/>
    <property type="molecule type" value="Genomic_DNA"/>
</dbReference>
<accession>A0ABZ3IQK3</accession>
<evidence type="ECO:0000256" key="2">
    <source>
        <dbReference type="SAM" id="Phobius"/>
    </source>
</evidence>
<keyword evidence="4" id="KW-1185">Reference proteome</keyword>
<evidence type="ECO:0000313" key="4">
    <source>
        <dbReference type="Proteomes" id="UP000216752"/>
    </source>
</evidence>
<proteinExistence type="predicted"/>
<dbReference type="RefSeq" id="WP_094603743.1">
    <property type="nucleotide sequence ID" value="NZ_CP155573.1"/>
</dbReference>
<gene>
    <name evidence="3" type="ORF">SPSIL_041430</name>
</gene>
<feature type="transmembrane region" description="Helical" evidence="2">
    <location>
        <begin position="6"/>
        <end position="25"/>
    </location>
</feature>
<evidence type="ECO:0000256" key="1">
    <source>
        <dbReference type="SAM" id="MobiDB-lite"/>
    </source>
</evidence>
<reference evidence="3" key="1">
    <citation type="submission" date="2024-05" db="EMBL/GenBank/DDBJ databases">
        <title>Isolation and characterization of Sporomusa carbonis sp. nov., a carboxydotrophic hydrogenogen in the genus of Sporomusa isolated from a charcoal burning pile.</title>
        <authorList>
            <person name="Boeer T."/>
            <person name="Rosenbaum F."/>
            <person name="Eysell L."/>
            <person name="Mueller V."/>
            <person name="Daniel R."/>
            <person name="Poehlein A."/>
        </authorList>
    </citation>
    <scope>NUCLEOTIDE SEQUENCE [LARGE SCALE GENOMIC DNA]</scope>
    <source>
        <strain evidence="3">DSM 10669</strain>
    </source>
</reference>
<keyword evidence="2" id="KW-0472">Membrane</keyword>
<keyword evidence="2" id="KW-0812">Transmembrane</keyword>
<feature type="compositionally biased region" description="Low complexity" evidence="1">
    <location>
        <begin position="37"/>
        <end position="54"/>
    </location>
</feature>
<sequence>MNRKVILGFVAGIFVVLMALLFIGANDEPDKKPAAKPPTSQAPAALPASPAPQAAGKDYRKYLTVEDLIKITGTKFKLTYVDRKFSGKPDFTFSTTDEDHIVLTVTVLPGSHYEKVYSEFRSQDYKTMENAFWGPKNENPPRMLGFRKGDTTIIVTRYIDAGQYYISVEMMERIAKTIAARL</sequence>
<feature type="region of interest" description="Disordered" evidence="1">
    <location>
        <begin position="31"/>
        <end position="54"/>
    </location>
</feature>